<dbReference type="Proteomes" id="UP000195807">
    <property type="component" value="Chromosome"/>
</dbReference>
<evidence type="ECO:0000313" key="2">
    <source>
        <dbReference type="Proteomes" id="UP000195807"/>
    </source>
</evidence>
<reference evidence="1 2" key="1">
    <citation type="submission" date="2017-01" db="EMBL/GenBank/DDBJ databases">
        <title>Complete genome sequence of esterase-producing bacterium Croceicoccus marinus E4A9.</title>
        <authorList>
            <person name="Wu Y.-H."/>
            <person name="Cheng H."/>
            <person name="Xu L."/>
            <person name="Huo Y.-Y."/>
            <person name="Wang C.-S."/>
            <person name="Xu X.-W."/>
        </authorList>
    </citation>
    <scope>NUCLEOTIDE SEQUENCE [LARGE SCALE GENOMIC DNA]</scope>
    <source>
        <strain evidence="1 2">E4A9</strain>
    </source>
</reference>
<name>A0A1Z1FCU3_9SPHN</name>
<sequence length="329" mass="36215">MGNTLAENAEAAEPLLGKLSLRGEVSVWYAPPNTGKTLIILALIVEAVTAGRIEGGDVFYINADDSAHGLAAKVQVADDFGINFLAPGQQRFELNRLVPAMQQMAKDDTAKGKLVVVDTLKKVADLMNKSECREFGKAARAFSLAGGTFVGLAHTNKARSPSQKLIYAGTTDVLEDFDSAFLIDPDGCDSSMNQKIVRFECIKSRGPNAQHAFYRYSTEKDLAYPDRLSTVEQTDPVYGMNEPDEDGPNHLIRAAIATVIREGIRTKMRIAAEVQRRTNISRKKVLDIIKANSGPDPEVHLWHYKRVEHGAHQYELHKLPVTDAEHDTT</sequence>
<proteinExistence type="predicted"/>
<dbReference type="STRING" id="450378.GCA_001661675_02162"/>
<keyword evidence="2" id="KW-1185">Reference proteome</keyword>
<dbReference type="InterPro" id="IPR027417">
    <property type="entry name" value="P-loop_NTPase"/>
</dbReference>
<gene>
    <name evidence="1" type="ORF">A9D14_10745</name>
</gene>
<dbReference type="KEGG" id="cman:A9D14_10745"/>
<dbReference type="InterPro" id="IPR021133">
    <property type="entry name" value="HEAT_type_2"/>
</dbReference>
<dbReference type="Pfam" id="PF13481">
    <property type="entry name" value="AAA_25"/>
    <property type="match status" value="1"/>
</dbReference>
<dbReference type="AlphaFoldDB" id="A0A1Z1FCU3"/>
<accession>A0A1Z1FCU3</accession>
<organism evidence="1 2">
    <name type="scientific">Croceicoccus marinus</name>
    <dbReference type="NCBI Taxonomy" id="450378"/>
    <lineage>
        <taxon>Bacteria</taxon>
        <taxon>Pseudomonadati</taxon>
        <taxon>Pseudomonadota</taxon>
        <taxon>Alphaproteobacteria</taxon>
        <taxon>Sphingomonadales</taxon>
        <taxon>Erythrobacteraceae</taxon>
        <taxon>Croceicoccus</taxon>
    </lineage>
</organism>
<protein>
    <submittedName>
        <fullName evidence="1">Uncharacterized protein</fullName>
    </submittedName>
</protein>
<dbReference type="EMBL" id="CP019602">
    <property type="protein sequence ID" value="ARU16572.1"/>
    <property type="molecule type" value="Genomic_DNA"/>
</dbReference>
<dbReference type="SUPFAM" id="SSF52540">
    <property type="entry name" value="P-loop containing nucleoside triphosphate hydrolases"/>
    <property type="match status" value="1"/>
</dbReference>
<evidence type="ECO:0000313" key="1">
    <source>
        <dbReference type="EMBL" id="ARU16572.1"/>
    </source>
</evidence>
<dbReference type="PROSITE" id="PS50077">
    <property type="entry name" value="HEAT_REPEAT"/>
    <property type="match status" value="1"/>
</dbReference>
<dbReference type="Gene3D" id="3.40.50.300">
    <property type="entry name" value="P-loop containing nucleotide triphosphate hydrolases"/>
    <property type="match status" value="1"/>
</dbReference>